<keyword evidence="6 8" id="KW-1133">Transmembrane helix</keyword>
<feature type="domain" description="EamA" evidence="9">
    <location>
        <begin position="10"/>
        <end position="144"/>
    </location>
</feature>
<dbReference type="Pfam" id="PF00892">
    <property type="entry name" value="EamA"/>
    <property type="match status" value="1"/>
</dbReference>
<feature type="transmembrane region" description="Helical" evidence="8">
    <location>
        <begin position="269"/>
        <end position="287"/>
    </location>
</feature>
<evidence type="ECO:0000256" key="2">
    <source>
        <dbReference type="ARBA" id="ARBA00007362"/>
    </source>
</evidence>
<evidence type="ECO:0000256" key="5">
    <source>
        <dbReference type="ARBA" id="ARBA00022692"/>
    </source>
</evidence>
<evidence type="ECO:0000256" key="4">
    <source>
        <dbReference type="ARBA" id="ARBA00022475"/>
    </source>
</evidence>
<feature type="transmembrane region" description="Helical" evidence="8">
    <location>
        <begin position="211"/>
        <end position="231"/>
    </location>
</feature>
<keyword evidence="3" id="KW-0813">Transport</keyword>
<dbReference type="SUPFAM" id="SSF103481">
    <property type="entry name" value="Multidrug resistance efflux transporter EmrE"/>
    <property type="match status" value="2"/>
</dbReference>
<keyword evidence="5 8" id="KW-0812">Transmembrane</keyword>
<dbReference type="PANTHER" id="PTHR22911">
    <property type="entry name" value="ACYL-MALONYL CONDENSING ENZYME-RELATED"/>
    <property type="match status" value="1"/>
</dbReference>
<evidence type="ECO:0000313" key="11">
    <source>
        <dbReference type="Proteomes" id="UP000887023"/>
    </source>
</evidence>
<evidence type="ECO:0000256" key="3">
    <source>
        <dbReference type="ARBA" id="ARBA00022448"/>
    </source>
</evidence>
<dbReference type="PANTHER" id="PTHR22911:SF137">
    <property type="entry name" value="SOLUTE CARRIER FAMILY 35 MEMBER G2-RELATED"/>
    <property type="match status" value="1"/>
</dbReference>
<evidence type="ECO:0000259" key="9">
    <source>
        <dbReference type="Pfam" id="PF00892"/>
    </source>
</evidence>
<gene>
    <name evidence="10" type="primary">rarD</name>
    <name evidence="10" type="ORF">KV203_07160</name>
</gene>
<dbReference type="InterPro" id="IPR004626">
    <property type="entry name" value="RarD"/>
</dbReference>
<evidence type="ECO:0000256" key="7">
    <source>
        <dbReference type="ARBA" id="ARBA00023136"/>
    </source>
</evidence>
<keyword evidence="11" id="KW-1185">Reference proteome</keyword>
<feature type="transmembrane region" description="Helical" evidence="8">
    <location>
        <begin position="104"/>
        <end position="121"/>
    </location>
</feature>
<reference evidence="10" key="1">
    <citation type="submission" date="2021-07" db="EMBL/GenBank/DDBJ databases">
        <title>Candidatus Kaistella beijingensis sp. nov. isolated from a municipal wastewater treatment plant is involved in sludge foaming.</title>
        <authorList>
            <person name="Song Y."/>
            <person name="Liu S.-J."/>
        </authorList>
    </citation>
    <scope>NUCLEOTIDE SEQUENCE</scope>
    <source>
        <strain evidence="10">DSM 43998</strain>
    </source>
</reference>
<dbReference type="InterPro" id="IPR037185">
    <property type="entry name" value="EmrE-like"/>
</dbReference>
<dbReference type="NCBIfam" id="TIGR00688">
    <property type="entry name" value="rarD"/>
    <property type="match status" value="1"/>
</dbReference>
<dbReference type="InterPro" id="IPR000620">
    <property type="entry name" value="EamA_dom"/>
</dbReference>
<sequence length="296" mass="30885">MPPPSLSRLPGIGYGAGAYLIWGLFPAFFGLLAFAAPMEILAHRIVWTVVAMLALLTVTGRLRTLAAIPGRAWALSAVAAAAIAVNWGVYVYGVITGHVVECALGYFVTPLVSVLFGVMFFGERLSPAQLAAVALATVAVTVITVAYGRAPWIALVLAGSFAVYGVIKKVVPLDPMRSLTAEGLVTAPLALTYLGYLVGTGGSALGGSLPHAFLLVAAGPVTAVPLLLFGAAARRVPLVTMGLLQYLTPALQMAWGVLVGHEAMPTSRWIGFGLIWLALAIFVADSLHGRRTAVLR</sequence>
<evidence type="ECO:0000313" key="10">
    <source>
        <dbReference type="EMBL" id="QXQ15739.1"/>
    </source>
</evidence>
<feature type="transmembrane region" description="Helical" evidence="8">
    <location>
        <begin position="238"/>
        <end position="257"/>
    </location>
</feature>
<proteinExistence type="inferred from homology"/>
<feature type="transmembrane region" description="Helical" evidence="8">
    <location>
        <begin position="12"/>
        <end position="35"/>
    </location>
</feature>
<dbReference type="Proteomes" id="UP000887023">
    <property type="component" value="Chromosome"/>
</dbReference>
<feature type="transmembrane region" description="Helical" evidence="8">
    <location>
        <begin position="41"/>
        <end position="60"/>
    </location>
</feature>
<comment type="subcellular location">
    <subcellularLocation>
        <location evidence="1">Cell membrane</location>
        <topology evidence="1">Multi-pass membrane protein</topology>
    </subcellularLocation>
</comment>
<feature type="transmembrane region" description="Helical" evidence="8">
    <location>
        <begin position="72"/>
        <end position="92"/>
    </location>
</feature>
<organism evidence="10 11">
    <name type="scientific">Skermania pinensis</name>
    <dbReference type="NCBI Taxonomy" id="39122"/>
    <lineage>
        <taxon>Bacteria</taxon>
        <taxon>Bacillati</taxon>
        <taxon>Actinomycetota</taxon>
        <taxon>Actinomycetes</taxon>
        <taxon>Mycobacteriales</taxon>
        <taxon>Gordoniaceae</taxon>
        <taxon>Skermania</taxon>
    </lineage>
</organism>
<feature type="transmembrane region" description="Helical" evidence="8">
    <location>
        <begin position="179"/>
        <end position="199"/>
    </location>
</feature>
<accession>A0ABX8SFK4</accession>
<keyword evidence="4" id="KW-1003">Cell membrane</keyword>
<evidence type="ECO:0000256" key="6">
    <source>
        <dbReference type="ARBA" id="ARBA00022989"/>
    </source>
</evidence>
<protein>
    <submittedName>
        <fullName evidence="10">EamA family transporter RarD</fullName>
    </submittedName>
</protein>
<name>A0ABX8SFK4_9ACTN</name>
<evidence type="ECO:0000256" key="1">
    <source>
        <dbReference type="ARBA" id="ARBA00004651"/>
    </source>
</evidence>
<comment type="similarity">
    <text evidence="2">Belongs to the EamA transporter family.</text>
</comment>
<feature type="transmembrane region" description="Helical" evidence="8">
    <location>
        <begin position="152"/>
        <end position="167"/>
    </location>
</feature>
<evidence type="ECO:0000256" key="8">
    <source>
        <dbReference type="SAM" id="Phobius"/>
    </source>
</evidence>
<dbReference type="EMBL" id="CP079105">
    <property type="protein sequence ID" value="QXQ15739.1"/>
    <property type="molecule type" value="Genomic_DNA"/>
</dbReference>
<keyword evidence="7 8" id="KW-0472">Membrane</keyword>